<keyword evidence="1" id="KW-0961">Cell wall biogenesis/degradation</keyword>
<reference evidence="4" key="1">
    <citation type="submission" date="2021-01" db="EMBL/GenBank/DDBJ databases">
        <title>Whole genome shotgun sequence of Spirilliplanes yamanashiensis NBRC 15828.</title>
        <authorList>
            <person name="Komaki H."/>
            <person name="Tamura T."/>
        </authorList>
    </citation>
    <scope>NUCLEOTIDE SEQUENCE</scope>
    <source>
        <strain evidence="4">NBRC 15828</strain>
    </source>
</reference>
<dbReference type="GO" id="GO:0008360">
    <property type="term" value="P:regulation of cell shape"/>
    <property type="evidence" value="ECO:0007669"/>
    <property type="project" value="UniProtKB-KW"/>
</dbReference>
<keyword evidence="1" id="KW-0413">Isomerase</keyword>
<organism evidence="4 5">
    <name type="scientific">Spirilliplanes yamanashiensis</name>
    <dbReference type="NCBI Taxonomy" id="42233"/>
    <lineage>
        <taxon>Bacteria</taxon>
        <taxon>Bacillati</taxon>
        <taxon>Actinomycetota</taxon>
        <taxon>Actinomycetes</taxon>
        <taxon>Micromonosporales</taxon>
        <taxon>Micromonosporaceae</taxon>
        <taxon>Spirilliplanes</taxon>
    </lineage>
</organism>
<protein>
    <recommendedName>
        <fullName evidence="1">UDP-N-acetyl-alpha-D-muramoyl-L-alanyl-L-glutamate epimerase</fullName>
        <ecNumber evidence="1">5.1.1.23</ecNumber>
    </recommendedName>
    <alternativeName>
        <fullName evidence="1">UDP-MurNAc-L-Ala-L-Glu epimerase</fullName>
    </alternativeName>
</protein>
<name>A0A8J3Y7Z6_9ACTN</name>
<evidence type="ECO:0000259" key="2">
    <source>
        <dbReference type="Pfam" id="PF26298"/>
    </source>
</evidence>
<proteinExistence type="inferred from homology"/>
<sequence length="447" mass="47420">MEREQILSLDTLHFPASAFDPVTGVATFDYRLTGPGGLALDFRETVELPVPATAPSAAVLDRVRRVLELLHVVAGVSYYKTAAPRRVVAPRPVPAAAAALFTAVYTHGLAEYAYRNDLPHVLALTVETPGEAPAADPVAVGTRPLSAVGGGKDSIVSLELMRGAGLDPVPFSVNPNPVIERVGAASGLPALAARRRLDPRLFEVNAAGARNGHIPVTAINSLIAIATATLHGLGPVVMSNERSASDPNLVWHGHEVNHQWSKGVDAEGLLRAAVTAHAGLAEPYFSLLRPLSELHIAQLYARWPAYDGVVTSCNAAFKLSGASERWCGHCPKCRFVFLAMAPAMPRERVVAIFGADLLDDPAQLPGYRELLGVDGHKPFECVGEVEECVVALGMLLERPEWRDAAVVAALRDEVPQAAWSSAASRAAMLTPVDAGFVPPAYAKLLPA</sequence>
<evidence type="ECO:0000256" key="1">
    <source>
        <dbReference type="HAMAP-Rule" id="MF_02209"/>
    </source>
</evidence>
<comment type="caution">
    <text evidence="4">The sequence shown here is derived from an EMBL/GenBank/DDBJ whole genome shotgun (WGS) entry which is preliminary data.</text>
</comment>
<feature type="domain" description="MurL N-terminal" evidence="3">
    <location>
        <begin position="8"/>
        <end position="287"/>
    </location>
</feature>
<dbReference type="InterPro" id="IPR058740">
    <property type="entry name" value="MurL_N"/>
</dbReference>
<dbReference type="GO" id="GO:0005737">
    <property type="term" value="C:cytoplasm"/>
    <property type="evidence" value="ECO:0007669"/>
    <property type="project" value="UniProtKB-UniRule"/>
</dbReference>
<evidence type="ECO:0000313" key="5">
    <source>
        <dbReference type="Proteomes" id="UP000652013"/>
    </source>
</evidence>
<dbReference type="InterPro" id="IPR043689">
    <property type="entry name" value="MurL"/>
</dbReference>
<comment type="function">
    <text evidence="1">Cell wall formation. Catalyzes epimerization of the terminal L-glutamate in UDP-N-acetyl-alpha-D-muramoyl-L-alanyl-L-glutamate.</text>
</comment>
<keyword evidence="5" id="KW-1185">Reference proteome</keyword>
<dbReference type="GO" id="GO:0016855">
    <property type="term" value="F:racemase and epimerase activity, acting on amino acids and derivatives"/>
    <property type="evidence" value="ECO:0007669"/>
    <property type="project" value="UniProtKB-UniRule"/>
</dbReference>
<comment type="similarity">
    <text evidence="1">Belongs to the MurL family.</text>
</comment>
<evidence type="ECO:0000313" key="4">
    <source>
        <dbReference type="EMBL" id="GIJ03185.1"/>
    </source>
</evidence>
<evidence type="ECO:0000259" key="3">
    <source>
        <dbReference type="Pfam" id="PF26299"/>
    </source>
</evidence>
<dbReference type="Proteomes" id="UP000652013">
    <property type="component" value="Unassembled WGS sequence"/>
</dbReference>
<keyword evidence="1" id="KW-0133">Cell shape</keyword>
<dbReference type="EC" id="5.1.1.23" evidence="1"/>
<comment type="catalytic activity">
    <reaction evidence="1">
        <text>UDP-N-acetyl-alpha-D-muramoyl-L-alanyl-L-glutamate + ATP + H2O = UDP-N-acetyl-alpha-D-muramoyl-L-alanyl-D-glutamate + AMP + diphosphate + H(+)</text>
        <dbReference type="Rhea" id="RHEA:58812"/>
        <dbReference type="ChEBI" id="CHEBI:15377"/>
        <dbReference type="ChEBI" id="CHEBI:15378"/>
        <dbReference type="ChEBI" id="CHEBI:30616"/>
        <dbReference type="ChEBI" id="CHEBI:33019"/>
        <dbReference type="ChEBI" id="CHEBI:83900"/>
        <dbReference type="ChEBI" id="CHEBI:142725"/>
        <dbReference type="ChEBI" id="CHEBI:456215"/>
        <dbReference type="EC" id="5.1.1.23"/>
    </reaction>
</comment>
<comment type="pathway">
    <text evidence="1">Cell wall biogenesis; peptidoglycan biosynthesis.</text>
</comment>
<dbReference type="Pfam" id="PF26299">
    <property type="entry name" value="MurL_N"/>
    <property type="match status" value="1"/>
</dbReference>
<dbReference type="AlphaFoldDB" id="A0A8J3Y7Z6"/>
<keyword evidence="1" id="KW-0573">Peptidoglycan synthesis</keyword>
<accession>A0A8J3Y7Z6</accession>
<dbReference type="EMBL" id="BOOY01000018">
    <property type="protein sequence ID" value="GIJ03185.1"/>
    <property type="molecule type" value="Genomic_DNA"/>
</dbReference>
<feature type="domain" description="MurL C-terminal" evidence="2">
    <location>
        <begin position="309"/>
        <end position="423"/>
    </location>
</feature>
<dbReference type="Pfam" id="PF26298">
    <property type="entry name" value="MurL_epimerase_C"/>
    <property type="match status" value="1"/>
</dbReference>
<dbReference type="RefSeq" id="WP_203938464.1">
    <property type="nucleotide sequence ID" value="NZ_BAAAGJ010000005.1"/>
</dbReference>
<dbReference type="HAMAP" id="MF_02209">
    <property type="entry name" value="MurL"/>
    <property type="match status" value="1"/>
</dbReference>
<dbReference type="GO" id="GO:0009252">
    <property type="term" value="P:peptidoglycan biosynthetic process"/>
    <property type="evidence" value="ECO:0007669"/>
    <property type="project" value="UniProtKB-UniRule"/>
</dbReference>
<keyword evidence="1" id="KW-0131">Cell cycle</keyword>
<dbReference type="UniPathway" id="UPA00219"/>
<dbReference type="GO" id="GO:0051301">
    <property type="term" value="P:cell division"/>
    <property type="evidence" value="ECO:0007669"/>
    <property type="project" value="UniProtKB-KW"/>
</dbReference>
<keyword evidence="1" id="KW-0132">Cell division</keyword>
<dbReference type="GO" id="GO:0071555">
    <property type="term" value="P:cell wall organization"/>
    <property type="evidence" value="ECO:0007669"/>
    <property type="project" value="UniProtKB-KW"/>
</dbReference>
<gene>
    <name evidence="1" type="primary">murL</name>
    <name evidence="4" type="ORF">Sya03_25370</name>
</gene>
<dbReference type="InterPro" id="IPR058741">
    <property type="entry name" value="MurL_C"/>
</dbReference>